<dbReference type="Proteomes" id="UP000216024">
    <property type="component" value="Unassembled WGS sequence"/>
</dbReference>
<organism evidence="1 2">
    <name type="scientific">Anaeromicrobium sediminis</name>
    <dbReference type="NCBI Taxonomy" id="1478221"/>
    <lineage>
        <taxon>Bacteria</taxon>
        <taxon>Bacillati</taxon>
        <taxon>Bacillota</taxon>
        <taxon>Clostridia</taxon>
        <taxon>Peptostreptococcales</taxon>
        <taxon>Thermotaleaceae</taxon>
        <taxon>Anaeromicrobium</taxon>
    </lineage>
</organism>
<evidence type="ECO:0000313" key="1">
    <source>
        <dbReference type="EMBL" id="PAB56491.1"/>
    </source>
</evidence>
<comment type="caution">
    <text evidence="1">The sequence shown here is derived from an EMBL/GenBank/DDBJ whole genome shotgun (WGS) entry which is preliminary data.</text>
</comment>
<gene>
    <name evidence="1" type="ORF">CCE28_20695</name>
</gene>
<reference evidence="1 2" key="1">
    <citation type="submission" date="2017-06" db="EMBL/GenBank/DDBJ databases">
        <title>Draft genome sequence of anaerobic fermentative bacterium Anaeromicrobium sediminis DY2726D isolated from West Pacific Ocean sediments.</title>
        <authorList>
            <person name="Zeng X."/>
        </authorList>
    </citation>
    <scope>NUCLEOTIDE SEQUENCE [LARGE SCALE GENOMIC DNA]</scope>
    <source>
        <strain evidence="1 2">DY2726D</strain>
    </source>
</reference>
<keyword evidence="2" id="KW-1185">Reference proteome</keyword>
<name>A0A267MA89_9FIRM</name>
<dbReference type="EMBL" id="NIBG01000034">
    <property type="protein sequence ID" value="PAB56491.1"/>
    <property type="molecule type" value="Genomic_DNA"/>
</dbReference>
<evidence type="ECO:0000313" key="2">
    <source>
        <dbReference type="Proteomes" id="UP000216024"/>
    </source>
</evidence>
<protein>
    <submittedName>
        <fullName evidence="1">Uncharacterized protein</fullName>
    </submittedName>
</protein>
<dbReference type="AlphaFoldDB" id="A0A267MA89"/>
<accession>A0A267MA89</accession>
<sequence>MWRKTKIIFFISKRKYAYYSDEKILRFKNGVMEEHDLTYEVIKKYAPEVSQSFTNFLNMIINVEINSNNKEKIYILL</sequence>
<proteinExistence type="predicted"/>